<dbReference type="EMBL" id="BARW01042408">
    <property type="protein sequence ID" value="GAJ22145.1"/>
    <property type="molecule type" value="Genomic_DNA"/>
</dbReference>
<feature type="non-terminal residue" evidence="1">
    <location>
        <position position="64"/>
    </location>
</feature>
<comment type="caution">
    <text evidence="1">The sequence shown here is derived from an EMBL/GenBank/DDBJ whole genome shotgun (WGS) entry which is preliminary data.</text>
</comment>
<name>X1W1L1_9ZZZZ</name>
<feature type="non-terminal residue" evidence="1">
    <location>
        <position position="1"/>
    </location>
</feature>
<dbReference type="AlphaFoldDB" id="X1W1L1"/>
<sequence length="64" mass="7725">WLRLQGNQFNYQPYEQLVAFLRRYGRDNEARTALIAREKDRAKLTHMQFFGGLWHKFLGFSIGY</sequence>
<protein>
    <submittedName>
        <fullName evidence="1">Uncharacterized protein</fullName>
    </submittedName>
</protein>
<reference evidence="1" key="1">
    <citation type="journal article" date="2014" name="Front. Microbiol.">
        <title>High frequency of phylogenetically diverse reductive dehalogenase-homologous genes in deep subseafloor sedimentary metagenomes.</title>
        <authorList>
            <person name="Kawai M."/>
            <person name="Futagami T."/>
            <person name="Toyoda A."/>
            <person name="Takaki Y."/>
            <person name="Nishi S."/>
            <person name="Hori S."/>
            <person name="Arai W."/>
            <person name="Tsubouchi T."/>
            <person name="Morono Y."/>
            <person name="Uchiyama I."/>
            <person name="Ito T."/>
            <person name="Fujiyama A."/>
            <person name="Inagaki F."/>
            <person name="Takami H."/>
        </authorList>
    </citation>
    <scope>NUCLEOTIDE SEQUENCE</scope>
    <source>
        <strain evidence="1">Expedition CK06-06</strain>
    </source>
</reference>
<organism evidence="1">
    <name type="scientific">marine sediment metagenome</name>
    <dbReference type="NCBI Taxonomy" id="412755"/>
    <lineage>
        <taxon>unclassified sequences</taxon>
        <taxon>metagenomes</taxon>
        <taxon>ecological metagenomes</taxon>
    </lineage>
</organism>
<gene>
    <name evidence="1" type="ORF">S12H4_62867</name>
</gene>
<evidence type="ECO:0000313" key="1">
    <source>
        <dbReference type="EMBL" id="GAJ22145.1"/>
    </source>
</evidence>
<proteinExistence type="predicted"/>
<accession>X1W1L1</accession>